<dbReference type="AlphaFoldDB" id="A0A0N9V409"/>
<evidence type="ECO:0000256" key="1">
    <source>
        <dbReference type="ARBA" id="ARBA00022729"/>
    </source>
</evidence>
<accession>A0A0N9V409</accession>
<dbReference type="KEGG" id="smag:AN936_19660"/>
<proteinExistence type="predicted"/>
<feature type="chain" id="PRO_5006039267" evidence="3">
    <location>
        <begin position="23"/>
        <end position="393"/>
    </location>
</feature>
<feature type="domain" description="Alginate lyase" evidence="4">
    <location>
        <begin position="59"/>
        <end position="331"/>
    </location>
</feature>
<dbReference type="EMBL" id="CP012700">
    <property type="protein sequence ID" value="ALH82495.1"/>
    <property type="molecule type" value="Genomic_DNA"/>
</dbReference>
<gene>
    <name evidence="5" type="ORF">AN936_19660</name>
</gene>
<evidence type="ECO:0000313" key="5">
    <source>
        <dbReference type="EMBL" id="ALH82495.1"/>
    </source>
</evidence>
<dbReference type="RefSeq" id="WP_054589537.1">
    <property type="nucleotide sequence ID" value="NZ_CP012700.1"/>
</dbReference>
<dbReference type="Proteomes" id="UP000058074">
    <property type="component" value="Chromosome"/>
</dbReference>
<keyword evidence="2 5" id="KW-0456">Lyase</keyword>
<evidence type="ECO:0000259" key="4">
    <source>
        <dbReference type="Pfam" id="PF05426"/>
    </source>
</evidence>
<evidence type="ECO:0000256" key="2">
    <source>
        <dbReference type="ARBA" id="ARBA00023239"/>
    </source>
</evidence>
<protein>
    <submittedName>
        <fullName evidence="5">Alginate lyase</fullName>
    </submittedName>
</protein>
<evidence type="ECO:0000313" key="6">
    <source>
        <dbReference type="Proteomes" id="UP000058074"/>
    </source>
</evidence>
<organism evidence="5 6">
    <name type="scientific">Sphingopyxis macrogoltabida</name>
    <name type="common">Sphingomonas macrogoltabidus</name>
    <dbReference type="NCBI Taxonomy" id="33050"/>
    <lineage>
        <taxon>Bacteria</taxon>
        <taxon>Pseudomonadati</taxon>
        <taxon>Pseudomonadota</taxon>
        <taxon>Alphaproteobacteria</taxon>
        <taxon>Sphingomonadales</taxon>
        <taxon>Sphingomonadaceae</taxon>
        <taxon>Sphingopyxis</taxon>
    </lineage>
</organism>
<dbReference type="GO" id="GO:0042597">
    <property type="term" value="C:periplasmic space"/>
    <property type="evidence" value="ECO:0007669"/>
    <property type="project" value="InterPro"/>
</dbReference>
<evidence type="ECO:0000256" key="3">
    <source>
        <dbReference type="SAM" id="SignalP"/>
    </source>
</evidence>
<feature type="signal peptide" evidence="3">
    <location>
        <begin position="1"/>
        <end position="22"/>
    </location>
</feature>
<name>A0A0N9V409_SPHMC</name>
<dbReference type="InterPro" id="IPR008929">
    <property type="entry name" value="Chondroitin_lyas"/>
</dbReference>
<dbReference type="Pfam" id="PF05426">
    <property type="entry name" value="Alginate_lyase"/>
    <property type="match status" value="1"/>
</dbReference>
<dbReference type="InterPro" id="IPR008397">
    <property type="entry name" value="Alginate_lyase_dom"/>
</dbReference>
<keyword evidence="1 3" id="KW-0732">Signal</keyword>
<dbReference type="PATRIC" id="fig|33050.5.peg.4079"/>
<sequence>MIARRTLLLAALAAGPAAFARAGGAQVTPDIRAIERRRLLPRAAALLGAAPRTITAIGAPRSPAGPHDYYSEGDYWWPDPANPGGPYVRSDGRSNPGKFDGHRDALIAFGRDVPTLAAAWELTGDRRFAAAAMRHLAAWFVDPATRMTPALDHAQAIIGVNQGRAIGVIDTLQIVEVARAAELFARKEAPGYAEIRSGVERWFADYLDWLTASPFGIEEREQRNNHGSCWLLQAAAFAALLGREETLAAARKRLKTVIVPTQIEPDGRQPLELARTKPYAYSLFNLDVLAATSWLLAGGTGDLIAWRTPDGRSIGGAIGWMAPFIADKQAWPLAPDIDYPGDFPIRQPSLLFGGLALDRADWLALWQRLDPDPVIGEVVRNFPVRQPLLWLRA</sequence>
<dbReference type="SUPFAM" id="SSF48230">
    <property type="entry name" value="Chondroitin AC/alginate lyase"/>
    <property type="match status" value="1"/>
</dbReference>
<dbReference type="GO" id="GO:0016829">
    <property type="term" value="F:lyase activity"/>
    <property type="evidence" value="ECO:0007669"/>
    <property type="project" value="UniProtKB-KW"/>
</dbReference>
<reference evidence="5 6" key="1">
    <citation type="journal article" date="2015" name="Genome Announc.">
        <title>Complete Genome Sequence of Polypropylene Glycol- and Polyethylene Glycol-Degrading Sphingopyxis macrogoltabida Strain EY-1.</title>
        <authorList>
            <person name="Ohtsubo Y."/>
            <person name="Nagata Y."/>
            <person name="Numata M."/>
            <person name="Tsuchikane K."/>
            <person name="Hosoyama A."/>
            <person name="Yamazoe A."/>
            <person name="Tsuda M."/>
            <person name="Fujita N."/>
            <person name="Kawai F."/>
        </authorList>
    </citation>
    <scope>NUCLEOTIDE SEQUENCE [LARGE SCALE GENOMIC DNA]</scope>
    <source>
        <strain evidence="5 6">EY-1</strain>
    </source>
</reference>
<dbReference type="Gene3D" id="1.50.10.100">
    <property type="entry name" value="Chondroitin AC/alginate lyase"/>
    <property type="match status" value="1"/>
</dbReference>